<name>A0A381SGY9_9ZZZZ</name>
<gene>
    <name evidence="7" type="ORF">METZ01_LOCUS53317</name>
</gene>
<evidence type="ECO:0000313" key="7">
    <source>
        <dbReference type="EMBL" id="SVA00463.1"/>
    </source>
</evidence>
<dbReference type="InterPro" id="IPR052165">
    <property type="entry name" value="Membrane_assoc_protease"/>
</dbReference>
<dbReference type="EMBL" id="UINC01002804">
    <property type="protein sequence ID" value="SVA00463.1"/>
    <property type="molecule type" value="Genomic_DNA"/>
</dbReference>
<evidence type="ECO:0000256" key="2">
    <source>
        <dbReference type="ARBA" id="ARBA00022692"/>
    </source>
</evidence>
<dbReference type="PANTHER" id="PTHR33507">
    <property type="entry name" value="INNER MEMBRANE PROTEIN YBBJ"/>
    <property type="match status" value="1"/>
</dbReference>
<dbReference type="InterPro" id="IPR012340">
    <property type="entry name" value="NA-bd_OB-fold"/>
</dbReference>
<keyword evidence="3 5" id="KW-1133">Transmembrane helix</keyword>
<evidence type="ECO:0000256" key="5">
    <source>
        <dbReference type="SAM" id="Phobius"/>
    </source>
</evidence>
<protein>
    <recommendedName>
        <fullName evidence="6">NfeD-like C-terminal domain-containing protein</fullName>
    </recommendedName>
</protein>
<evidence type="ECO:0000259" key="6">
    <source>
        <dbReference type="Pfam" id="PF01957"/>
    </source>
</evidence>
<sequence>MTLIKVIISPYIEYKIISMEMLFESFSYWLILGLLLVIIELFLWSILLLWIGVSAITLSIVVYLYPQLSLGIQLVAFVLLSAVTCFVAIRFFPVRTVDDEISRKAIDHIGKECTVVSTDNDVIKVKLGESLWFAKGFDMSVGQKVRVTGTDDSTLIVEPVQEN</sequence>
<feature type="transmembrane region" description="Helical" evidence="5">
    <location>
        <begin position="72"/>
        <end position="92"/>
    </location>
</feature>
<dbReference type="Gene3D" id="2.40.50.140">
    <property type="entry name" value="Nucleic acid-binding proteins"/>
    <property type="match status" value="1"/>
</dbReference>
<dbReference type="InterPro" id="IPR002810">
    <property type="entry name" value="NfeD-like_C"/>
</dbReference>
<feature type="transmembrane region" description="Helical" evidence="5">
    <location>
        <begin position="45"/>
        <end position="65"/>
    </location>
</feature>
<feature type="transmembrane region" description="Helical" evidence="5">
    <location>
        <begin position="21"/>
        <end position="39"/>
    </location>
</feature>
<dbReference type="AlphaFoldDB" id="A0A381SGY9"/>
<keyword evidence="2 5" id="KW-0812">Transmembrane</keyword>
<evidence type="ECO:0000256" key="1">
    <source>
        <dbReference type="ARBA" id="ARBA00004141"/>
    </source>
</evidence>
<dbReference type="GO" id="GO:0005886">
    <property type="term" value="C:plasma membrane"/>
    <property type="evidence" value="ECO:0007669"/>
    <property type="project" value="TreeGrafter"/>
</dbReference>
<accession>A0A381SGY9</accession>
<evidence type="ECO:0000256" key="3">
    <source>
        <dbReference type="ARBA" id="ARBA00022989"/>
    </source>
</evidence>
<comment type="subcellular location">
    <subcellularLocation>
        <location evidence="1">Membrane</location>
        <topology evidence="1">Multi-pass membrane protein</topology>
    </subcellularLocation>
</comment>
<keyword evidence="4 5" id="KW-0472">Membrane</keyword>
<reference evidence="7" key="1">
    <citation type="submission" date="2018-05" db="EMBL/GenBank/DDBJ databases">
        <authorList>
            <person name="Lanie J.A."/>
            <person name="Ng W.-L."/>
            <person name="Kazmierczak K.M."/>
            <person name="Andrzejewski T.M."/>
            <person name="Davidsen T.M."/>
            <person name="Wayne K.J."/>
            <person name="Tettelin H."/>
            <person name="Glass J.I."/>
            <person name="Rusch D."/>
            <person name="Podicherti R."/>
            <person name="Tsui H.-C.T."/>
            <person name="Winkler M.E."/>
        </authorList>
    </citation>
    <scope>NUCLEOTIDE SEQUENCE</scope>
</reference>
<dbReference type="Pfam" id="PF01957">
    <property type="entry name" value="NfeD"/>
    <property type="match status" value="1"/>
</dbReference>
<proteinExistence type="predicted"/>
<feature type="domain" description="NfeD-like C-terminal" evidence="6">
    <location>
        <begin position="108"/>
        <end position="159"/>
    </location>
</feature>
<evidence type="ECO:0000256" key="4">
    <source>
        <dbReference type="ARBA" id="ARBA00023136"/>
    </source>
</evidence>
<dbReference type="PANTHER" id="PTHR33507:SF3">
    <property type="entry name" value="INNER MEMBRANE PROTEIN YBBJ"/>
    <property type="match status" value="1"/>
</dbReference>
<organism evidence="7">
    <name type="scientific">marine metagenome</name>
    <dbReference type="NCBI Taxonomy" id="408172"/>
    <lineage>
        <taxon>unclassified sequences</taxon>
        <taxon>metagenomes</taxon>
        <taxon>ecological metagenomes</taxon>
    </lineage>
</organism>